<protein>
    <recommendedName>
        <fullName evidence="3">7-cyano-7-deazaguanine synthase</fullName>
    </recommendedName>
</protein>
<keyword evidence="2" id="KW-1185">Reference proteome</keyword>
<accession>A0ABW4XRK0</accession>
<proteinExistence type="predicted"/>
<evidence type="ECO:0008006" key="3">
    <source>
        <dbReference type="Google" id="ProtNLM"/>
    </source>
</evidence>
<sequence length="369" mass="41702">MAFETRLKSDQPGQLDIEYSINGEHHQIFFKSDSIDFCWDASTQLCGTLLPSLIKTGHAHLASDIDPSLQDNVEKLCAIYGQWLDKEMTLTRAGSAESQKVEPLPAERGTGCFFTGGVDSFYTYLKNAKEITHIIYVHGFDVKLDQTEVRQQVSENLAAIANAFDVKLIEIETNFREIWDLTGPWGELTHGPALATIAHLLKRHISKVIIPASYTYNDLFMWGSHPITDPLWGDSQLSFVHDGCEARRTEKVAAIANSDIALKHLRVCYMTNTTEFNCGRCQKCQRTMINLLAAGALERCTTFPGAKLNFRKLKYITGTELNTRTFLKDNIIALSERKDPLSLKVRNALERSFNRPVLLRKAIRMVQMR</sequence>
<comment type="caution">
    <text evidence="1">The sequence shown here is derived from an EMBL/GenBank/DDBJ whole genome shotgun (WGS) entry which is preliminary data.</text>
</comment>
<gene>
    <name evidence="1" type="ORF">ACFSJ3_16570</name>
</gene>
<organism evidence="1 2">
    <name type="scientific">Corallincola platygyrae</name>
    <dbReference type="NCBI Taxonomy" id="1193278"/>
    <lineage>
        <taxon>Bacteria</taxon>
        <taxon>Pseudomonadati</taxon>
        <taxon>Pseudomonadota</taxon>
        <taxon>Gammaproteobacteria</taxon>
        <taxon>Alteromonadales</taxon>
        <taxon>Psychromonadaceae</taxon>
        <taxon>Corallincola</taxon>
    </lineage>
</organism>
<dbReference type="RefSeq" id="WP_345341701.1">
    <property type="nucleotide sequence ID" value="NZ_BAABLI010000030.1"/>
</dbReference>
<evidence type="ECO:0000313" key="1">
    <source>
        <dbReference type="EMBL" id="MFD2097607.1"/>
    </source>
</evidence>
<reference evidence="2" key="1">
    <citation type="journal article" date="2019" name="Int. J. Syst. Evol. Microbiol.">
        <title>The Global Catalogue of Microorganisms (GCM) 10K type strain sequencing project: providing services to taxonomists for standard genome sequencing and annotation.</title>
        <authorList>
            <consortium name="The Broad Institute Genomics Platform"/>
            <consortium name="The Broad Institute Genome Sequencing Center for Infectious Disease"/>
            <person name="Wu L."/>
            <person name="Ma J."/>
        </authorList>
    </citation>
    <scope>NUCLEOTIDE SEQUENCE [LARGE SCALE GENOMIC DNA]</scope>
    <source>
        <strain evidence="2">CGMCC 1.10992</strain>
    </source>
</reference>
<dbReference type="EMBL" id="JBHUHT010000026">
    <property type="protein sequence ID" value="MFD2097607.1"/>
    <property type="molecule type" value="Genomic_DNA"/>
</dbReference>
<name>A0ABW4XRK0_9GAMM</name>
<dbReference type="Proteomes" id="UP001597380">
    <property type="component" value="Unassembled WGS sequence"/>
</dbReference>
<evidence type="ECO:0000313" key="2">
    <source>
        <dbReference type="Proteomes" id="UP001597380"/>
    </source>
</evidence>